<dbReference type="SUPFAM" id="SSF47459">
    <property type="entry name" value="HLH, helix-loop-helix DNA-binding domain"/>
    <property type="match status" value="1"/>
</dbReference>
<reference evidence="9 10" key="1">
    <citation type="journal article" date="2017" name="Mol. Plant">
        <title>The Genome of Medicinal Plant Macleaya cordata Provides New Insights into Benzylisoquinoline Alkaloids Metabolism.</title>
        <authorList>
            <person name="Liu X."/>
            <person name="Liu Y."/>
            <person name="Huang P."/>
            <person name="Ma Y."/>
            <person name="Qing Z."/>
            <person name="Tang Q."/>
            <person name="Cao H."/>
            <person name="Cheng P."/>
            <person name="Zheng Y."/>
            <person name="Yuan Z."/>
            <person name="Zhou Y."/>
            <person name="Liu J."/>
            <person name="Tang Z."/>
            <person name="Zhuo Y."/>
            <person name="Zhang Y."/>
            <person name="Yu L."/>
            <person name="Huang J."/>
            <person name="Yang P."/>
            <person name="Peng Q."/>
            <person name="Zhang J."/>
            <person name="Jiang W."/>
            <person name="Zhang Z."/>
            <person name="Lin K."/>
            <person name="Ro D.K."/>
            <person name="Chen X."/>
            <person name="Xiong X."/>
            <person name="Shang Y."/>
            <person name="Huang S."/>
            <person name="Zeng J."/>
        </authorList>
    </citation>
    <scope>NUCLEOTIDE SEQUENCE [LARGE SCALE GENOMIC DNA]</scope>
    <source>
        <strain evidence="10">cv. BLH2017</strain>
        <tissue evidence="9">Root</tissue>
    </source>
</reference>
<dbReference type="Pfam" id="PF22754">
    <property type="entry name" value="bHLH-TF_ACT-like_plant"/>
    <property type="match status" value="1"/>
</dbReference>
<dbReference type="EMBL" id="MVGT01002614">
    <property type="protein sequence ID" value="OVA07341.1"/>
    <property type="molecule type" value="Genomic_DNA"/>
</dbReference>
<sequence length="378" mass="42182">MENSTIRWLSEMGMDQDQAFIHQMNSFDEITAQQIAAALGGDQYHFRQSYFSADQTFSSYPPYMETTNSHQTTTITERPSKQLKTSSESWNSCTTTDHQHISTPPDSSSSPNNLLSFGGNHRNSPTNIPQQVYGNLVGSTTTVNLKEEVVSPGNTTYPSDVLISHQGSYMNKNYAPKGINQGYKRAASSTTTKTSYTQDHIMAERKRREKLSQRFIALSAIVPGLKKMDKASVLGDAIKYLKQLQEQVKTLEEQTAKKPVESVIFVRKTQLQADDNDSSSSDENSSVTGCSDEPLPEIEARVSDKNVLIRIHCEKRKGVLVNTLAEIEKLHLTILNSSVIPFAESALDITITAQTDAEYCMTVKDLVKNLRSAFRQFM</sequence>
<dbReference type="InterPro" id="IPR052610">
    <property type="entry name" value="bHLH_transcription_regulator"/>
</dbReference>
<feature type="compositionally biased region" description="Polar residues" evidence="7">
    <location>
        <begin position="65"/>
        <end position="96"/>
    </location>
</feature>
<evidence type="ECO:0000256" key="5">
    <source>
        <dbReference type="ARBA" id="ARBA00023163"/>
    </source>
</evidence>
<feature type="compositionally biased region" description="Polar residues" evidence="7">
    <location>
        <begin position="121"/>
        <end position="130"/>
    </location>
</feature>
<dbReference type="STRING" id="56857.A0A200QA70"/>
<dbReference type="PANTHER" id="PTHR45959">
    <property type="entry name" value="BHLH TRANSCRIPTION FACTOR"/>
    <property type="match status" value="1"/>
</dbReference>
<feature type="region of interest" description="Disordered" evidence="7">
    <location>
        <begin position="65"/>
        <end position="130"/>
    </location>
</feature>
<feature type="domain" description="BHLH" evidence="8">
    <location>
        <begin position="195"/>
        <end position="244"/>
    </location>
</feature>
<dbReference type="OMA" id="AQEHIMA"/>
<dbReference type="GO" id="GO:0046983">
    <property type="term" value="F:protein dimerization activity"/>
    <property type="evidence" value="ECO:0007669"/>
    <property type="project" value="InterPro"/>
</dbReference>
<dbReference type="OrthoDB" id="690068at2759"/>
<dbReference type="InParanoid" id="A0A200QA70"/>
<accession>A0A200QA70</accession>
<protein>
    <submittedName>
        <fullName evidence="9">Myc-type</fullName>
    </submittedName>
</protein>
<comment type="caution">
    <text evidence="9">The sequence shown here is derived from an EMBL/GenBank/DDBJ whole genome shotgun (WGS) entry which is preliminary data.</text>
</comment>
<dbReference type="FunFam" id="4.10.280.10:FF:000095">
    <property type="entry name" value="Basic helix-loop-helix family protein"/>
    <property type="match status" value="1"/>
</dbReference>
<keyword evidence="4" id="KW-0238">DNA-binding</keyword>
<keyword evidence="3" id="KW-0805">Transcription regulation</keyword>
<dbReference type="CDD" id="cd11452">
    <property type="entry name" value="bHLH_AtNAI1_like"/>
    <property type="match status" value="1"/>
</dbReference>
<name>A0A200QA70_MACCD</name>
<dbReference type="SMART" id="SM00353">
    <property type="entry name" value="HLH"/>
    <property type="match status" value="1"/>
</dbReference>
<evidence type="ECO:0000256" key="1">
    <source>
        <dbReference type="ARBA" id="ARBA00004123"/>
    </source>
</evidence>
<keyword evidence="10" id="KW-1185">Reference proteome</keyword>
<dbReference type="GO" id="GO:0005634">
    <property type="term" value="C:nucleus"/>
    <property type="evidence" value="ECO:0007669"/>
    <property type="project" value="UniProtKB-SubCell"/>
</dbReference>
<dbReference type="AlphaFoldDB" id="A0A200QA70"/>
<comment type="subunit">
    <text evidence="2">Homodimer.</text>
</comment>
<evidence type="ECO:0000256" key="6">
    <source>
        <dbReference type="ARBA" id="ARBA00023242"/>
    </source>
</evidence>
<evidence type="ECO:0000259" key="8">
    <source>
        <dbReference type="PROSITE" id="PS50888"/>
    </source>
</evidence>
<dbReference type="FunCoup" id="A0A200QA70">
    <property type="interactions" value="75"/>
</dbReference>
<dbReference type="InterPro" id="IPR011598">
    <property type="entry name" value="bHLH_dom"/>
</dbReference>
<dbReference type="InterPro" id="IPR054502">
    <property type="entry name" value="bHLH-TF_ACT-like_plant"/>
</dbReference>
<organism evidence="9 10">
    <name type="scientific">Macleaya cordata</name>
    <name type="common">Five-seeded plume-poppy</name>
    <name type="synonym">Bocconia cordata</name>
    <dbReference type="NCBI Taxonomy" id="56857"/>
    <lineage>
        <taxon>Eukaryota</taxon>
        <taxon>Viridiplantae</taxon>
        <taxon>Streptophyta</taxon>
        <taxon>Embryophyta</taxon>
        <taxon>Tracheophyta</taxon>
        <taxon>Spermatophyta</taxon>
        <taxon>Magnoliopsida</taxon>
        <taxon>Ranunculales</taxon>
        <taxon>Papaveraceae</taxon>
        <taxon>Papaveroideae</taxon>
        <taxon>Macleaya</taxon>
    </lineage>
</organism>
<feature type="compositionally biased region" description="Low complexity" evidence="7">
    <location>
        <begin position="102"/>
        <end position="116"/>
    </location>
</feature>
<dbReference type="PROSITE" id="PS50888">
    <property type="entry name" value="BHLH"/>
    <property type="match status" value="1"/>
</dbReference>
<keyword evidence="5" id="KW-0804">Transcription</keyword>
<evidence type="ECO:0000313" key="9">
    <source>
        <dbReference type="EMBL" id="OVA07341.1"/>
    </source>
</evidence>
<feature type="region of interest" description="Disordered" evidence="7">
    <location>
        <begin position="271"/>
        <end position="295"/>
    </location>
</feature>
<dbReference type="Proteomes" id="UP000195402">
    <property type="component" value="Unassembled WGS sequence"/>
</dbReference>
<evidence type="ECO:0000256" key="2">
    <source>
        <dbReference type="ARBA" id="ARBA00011738"/>
    </source>
</evidence>
<proteinExistence type="predicted"/>
<dbReference type="GO" id="GO:0003677">
    <property type="term" value="F:DNA binding"/>
    <property type="evidence" value="ECO:0007669"/>
    <property type="project" value="UniProtKB-KW"/>
</dbReference>
<dbReference type="GO" id="GO:0006355">
    <property type="term" value="P:regulation of DNA-templated transcription"/>
    <property type="evidence" value="ECO:0007669"/>
    <property type="project" value="UniProtKB-ARBA"/>
</dbReference>
<evidence type="ECO:0000313" key="10">
    <source>
        <dbReference type="Proteomes" id="UP000195402"/>
    </source>
</evidence>
<dbReference type="Pfam" id="PF00010">
    <property type="entry name" value="HLH"/>
    <property type="match status" value="1"/>
</dbReference>
<evidence type="ECO:0000256" key="7">
    <source>
        <dbReference type="SAM" id="MobiDB-lite"/>
    </source>
</evidence>
<keyword evidence="6" id="KW-0539">Nucleus</keyword>
<dbReference type="PANTHER" id="PTHR45959:SF2">
    <property type="entry name" value="BHLH TRANSCRIPTION FACTOR"/>
    <property type="match status" value="1"/>
</dbReference>
<dbReference type="InterPro" id="IPR036638">
    <property type="entry name" value="HLH_DNA-bd_sf"/>
</dbReference>
<evidence type="ECO:0000256" key="4">
    <source>
        <dbReference type="ARBA" id="ARBA00023125"/>
    </source>
</evidence>
<evidence type="ECO:0000256" key="3">
    <source>
        <dbReference type="ARBA" id="ARBA00023015"/>
    </source>
</evidence>
<dbReference type="Gene3D" id="4.10.280.10">
    <property type="entry name" value="Helix-loop-helix DNA-binding domain"/>
    <property type="match status" value="1"/>
</dbReference>
<gene>
    <name evidence="9" type="ORF">BVC80_1605g31</name>
</gene>
<comment type="subcellular location">
    <subcellularLocation>
        <location evidence="1">Nucleus</location>
    </subcellularLocation>
</comment>